<gene>
    <name evidence="2" type="ORF">E3T49_15660</name>
</gene>
<dbReference type="Pfam" id="PF24831">
    <property type="entry name" value="DUF7715"/>
    <property type="match status" value="1"/>
</dbReference>
<dbReference type="Proteomes" id="UP000297472">
    <property type="component" value="Unassembled WGS sequence"/>
</dbReference>
<dbReference type="InterPro" id="IPR056132">
    <property type="entry name" value="DUF7715"/>
</dbReference>
<dbReference type="AlphaFoldDB" id="A0A4Y8JQD3"/>
<feature type="domain" description="DUF7715" evidence="1">
    <location>
        <begin position="1"/>
        <end position="128"/>
    </location>
</feature>
<reference evidence="2 3" key="1">
    <citation type="submission" date="2019-03" db="EMBL/GenBank/DDBJ databases">
        <title>Genomics of glacier-inhabiting Cryobacterium strains.</title>
        <authorList>
            <person name="Liu Q."/>
            <person name="Xin Y.-H."/>
        </authorList>
    </citation>
    <scope>NUCLEOTIDE SEQUENCE [LARGE SCALE GENOMIC DNA]</scope>
    <source>
        <strain evidence="2 3">TMT1-51</strain>
    </source>
</reference>
<dbReference type="RefSeq" id="WP_134425848.1">
    <property type="nucleotide sequence ID" value="NZ_SOHA01000042.1"/>
</dbReference>
<proteinExistence type="predicted"/>
<dbReference type="EMBL" id="SOHA01000042">
    <property type="protein sequence ID" value="TFD26373.1"/>
    <property type="molecule type" value="Genomic_DNA"/>
</dbReference>
<sequence>MKALVATEATQGAHPRDFTSCIPGELVWMLDPCPTSAANPNGRCPCGRLFSGFSSDGTTTTAVVREIPGFTRDDYEVALRASFEAAGWCSCRTRTSVPTAVDALIRLAAAWADGTVVSRRLDVITPRRR</sequence>
<name>A0A4Y8JQD3_9MICO</name>
<comment type="caution">
    <text evidence="2">The sequence shown here is derived from an EMBL/GenBank/DDBJ whole genome shotgun (WGS) entry which is preliminary data.</text>
</comment>
<evidence type="ECO:0000259" key="1">
    <source>
        <dbReference type="Pfam" id="PF24831"/>
    </source>
</evidence>
<protein>
    <recommendedName>
        <fullName evidence="1">DUF7715 domain-containing protein</fullName>
    </recommendedName>
</protein>
<evidence type="ECO:0000313" key="3">
    <source>
        <dbReference type="Proteomes" id="UP000297472"/>
    </source>
</evidence>
<accession>A0A4Y8JQD3</accession>
<organism evidence="2 3">
    <name type="scientific">Cryobacterium cryoconiti</name>
    <dbReference type="NCBI Taxonomy" id="1259239"/>
    <lineage>
        <taxon>Bacteria</taxon>
        <taxon>Bacillati</taxon>
        <taxon>Actinomycetota</taxon>
        <taxon>Actinomycetes</taxon>
        <taxon>Micrococcales</taxon>
        <taxon>Microbacteriaceae</taxon>
        <taxon>Cryobacterium</taxon>
    </lineage>
</organism>
<keyword evidence="3" id="KW-1185">Reference proteome</keyword>
<evidence type="ECO:0000313" key="2">
    <source>
        <dbReference type="EMBL" id="TFD26373.1"/>
    </source>
</evidence>
<dbReference type="OrthoDB" id="3476326at2"/>